<gene>
    <name evidence="1" type="ORF">MERR_LOCUS29278</name>
</gene>
<accession>A0A6D2JQI3</accession>
<comment type="caution">
    <text evidence="1">The sequence shown here is derived from an EMBL/GenBank/DDBJ whole genome shotgun (WGS) entry which is preliminary data.</text>
</comment>
<dbReference type="AlphaFoldDB" id="A0A6D2JQI3"/>
<name>A0A6D2JQI3_9BRAS</name>
<keyword evidence="2" id="KW-1185">Reference proteome</keyword>
<reference evidence="1" key="1">
    <citation type="submission" date="2020-01" db="EMBL/GenBank/DDBJ databases">
        <authorList>
            <person name="Mishra B."/>
        </authorList>
    </citation>
    <scope>NUCLEOTIDE SEQUENCE [LARGE SCALE GENOMIC DNA]</scope>
</reference>
<organism evidence="1 2">
    <name type="scientific">Microthlaspi erraticum</name>
    <dbReference type="NCBI Taxonomy" id="1685480"/>
    <lineage>
        <taxon>Eukaryota</taxon>
        <taxon>Viridiplantae</taxon>
        <taxon>Streptophyta</taxon>
        <taxon>Embryophyta</taxon>
        <taxon>Tracheophyta</taxon>
        <taxon>Spermatophyta</taxon>
        <taxon>Magnoliopsida</taxon>
        <taxon>eudicotyledons</taxon>
        <taxon>Gunneridae</taxon>
        <taxon>Pentapetalae</taxon>
        <taxon>rosids</taxon>
        <taxon>malvids</taxon>
        <taxon>Brassicales</taxon>
        <taxon>Brassicaceae</taxon>
        <taxon>Coluteocarpeae</taxon>
        <taxon>Microthlaspi</taxon>
    </lineage>
</organism>
<proteinExistence type="predicted"/>
<dbReference type="OrthoDB" id="44467at2759"/>
<dbReference type="Proteomes" id="UP000467841">
    <property type="component" value="Unassembled WGS sequence"/>
</dbReference>
<sequence length="131" mass="14676">MTSPFELIKVRKQVAAASGAPNGTAVAEAASVSPMITKLLRRYTLEIKSLTQTSQPHVRVSMNDDWNRKPTISHGSAASHSFDTARIRAQCVILPKYTAKERKFLKWNNPGKRLERWKGIHHTDRNLGIGK</sequence>
<evidence type="ECO:0000313" key="2">
    <source>
        <dbReference type="Proteomes" id="UP000467841"/>
    </source>
</evidence>
<dbReference type="EMBL" id="CACVBM020001261">
    <property type="protein sequence ID" value="CAA7042043.1"/>
    <property type="molecule type" value="Genomic_DNA"/>
</dbReference>
<evidence type="ECO:0000313" key="1">
    <source>
        <dbReference type="EMBL" id="CAA7042043.1"/>
    </source>
</evidence>
<protein>
    <submittedName>
        <fullName evidence="1">Uncharacterized protein</fullName>
    </submittedName>
</protein>